<dbReference type="RefSeq" id="WP_271186939.1">
    <property type="nucleotide sequence ID" value="NZ_BSFE01000005.1"/>
</dbReference>
<comment type="caution">
    <text evidence="2">The sequence shown here is derived from an EMBL/GenBank/DDBJ whole genome shotgun (WGS) entry which is preliminary data.</text>
</comment>
<accession>A0A9W6MNY6</accession>
<feature type="chain" id="PRO_5040919263" evidence="1">
    <location>
        <begin position="23"/>
        <end position="155"/>
    </location>
</feature>
<organism evidence="2 3">
    <name type="scientific">Maricaulis virginensis</name>
    <dbReference type="NCBI Taxonomy" id="144022"/>
    <lineage>
        <taxon>Bacteria</taxon>
        <taxon>Pseudomonadati</taxon>
        <taxon>Pseudomonadota</taxon>
        <taxon>Alphaproteobacteria</taxon>
        <taxon>Maricaulales</taxon>
        <taxon>Maricaulaceae</taxon>
        <taxon>Maricaulis</taxon>
    </lineage>
</organism>
<dbReference type="Proteomes" id="UP001143486">
    <property type="component" value="Unassembled WGS sequence"/>
</dbReference>
<evidence type="ECO:0000313" key="2">
    <source>
        <dbReference type="EMBL" id="GLK52572.1"/>
    </source>
</evidence>
<protein>
    <submittedName>
        <fullName evidence="2">Peptidase S1</fullName>
    </submittedName>
</protein>
<sequence length="155" mass="15808">MSIKTIFAATIAAAAVAGVAAAQDWSQSPTFGQTTLTAGFAPDPYTVSITAGGNIDASSSLGGSCRGMIANAPDYRLHYNAGSLPLYIGARSNADTTIVVNAPDGSWYCNDDSNGLNPMVSWSNPPSGQYDIWIGTYGSGSGMASATLTISELGN</sequence>
<dbReference type="EMBL" id="BSFE01000005">
    <property type="protein sequence ID" value="GLK52572.1"/>
    <property type="molecule type" value="Genomic_DNA"/>
</dbReference>
<feature type="signal peptide" evidence="1">
    <location>
        <begin position="1"/>
        <end position="22"/>
    </location>
</feature>
<keyword evidence="1" id="KW-0732">Signal</keyword>
<reference evidence="2" key="2">
    <citation type="submission" date="2023-01" db="EMBL/GenBank/DDBJ databases">
        <authorList>
            <person name="Sun Q."/>
            <person name="Evtushenko L."/>
        </authorList>
    </citation>
    <scope>NUCLEOTIDE SEQUENCE</scope>
    <source>
        <strain evidence="2">VKM B-1513</strain>
    </source>
</reference>
<proteinExistence type="predicted"/>
<name>A0A9W6MNY6_9PROT</name>
<gene>
    <name evidence="2" type="ORF">GCM10017621_20800</name>
</gene>
<dbReference type="AlphaFoldDB" id="A0A9W6MNY6"/>
<reference evidence="2" key="1">
    <citation type="journal article" date="2014" name="Int. J. Syst. Evol. Microbiol.">
        <title>Complete genome sequence of Corynebacterium casei LMG S-19264T (=DSM 44701T), isolated from a smear-ripened cheese.</title>
        <authorList>
            <consortium name="US DOE Joint Genome Institute (JGI-PGF)"/>
            <person name="Walter F."/>
            <person name="Albersmeier A."/>
            <person name="Kalinowski J."/>
            <person name="Ruckert C."/>
        </authorList>
    </citation>
    <scope>NUCLEOTIDE SEQUENCE</scope>
    <source>
        <strain evidence="2">VKM B-1513</strain>
    </source>
</reference>
<keyword evidence="3" id="KW-1185">Reference proteome</keyword>
<evidence type="ECO:0000313" key="3">
    <source>
        <dbReference type="Proteomes" id="UP001143486"/>
    </source>
</evidence>
<evidence type="ECO:0000256" key="1">
    <source>
        <dbReference type="SAM" id="SignalP"/>
    </source>
</evidence>